<protein>
    <submittedName>
        <fullName evidence="1">Uncharacterized protein</fullName>
    </submittedName>
</protein>
<reference evidence="1 2" key="1">
    <citation type="submission" date="2024-01" db="EMBL/GenBank/DDBJ databases">
        <title>The genome of the rayed Mediterranean limpet Patella caerulea (Linnaeus, 1758).</title>
        <authorList>
            <person name="Anh-Thu Weber A."/>
            <person name="Halstead-Nussloch G."/>
        </authorList>
    </citation>
    <scope>NUCLEOTIDE SEQUENCE [LARGE SCALE GENOMIC DNA]</scope>
    <source>
        <strain evidence="1">AATW-2023a</strain>
        <tissue evidence="1">Whole specimen</tissue>
    </source>
</reference>
<keyword evidence="2" id="KW-1185">Reference proteome</keyword>
<accession>A0AAN8PWA0</accession>
<sequence length="95" mass="11171">MTAPIDMVMSFYSTLELLGEDEEQDKLMNHLFTLNTLIVDNLEQYSIPGLPKIKGYAETVVSKYSSYDFRYHYRLSLESFDILFNMLEPYLIENI</sequence>
<evidence type="ECO:0000313" key="1">
    <source>
        <dbReference type="EMBL" id="KAK6178110.1"/>
    </source>
</evidence>
<organism evidence="1 2">
    <name type="scientific">Patella caerulea</name>
    <name type="common">Rayed Mediterranean limpet</name>
    <dbReference type="NCBI Taxonomy" id="87958"/>
    <lineage>
        <taxon>Eukaryota</taxon>
        <taxon>Metazoa</taxon>
        <taxon>Spiralia</taxon>
        <taxon>Lophotrochozoa</taxon>
        <taxon>Mollusca</taxon>
        <taxon>Gastropoda</taxon>
        <taxon>Patellogastropoda</taxon>
        <taxon>Patelloidea</taxon>
        <taxon>Patellidae</taxon>
        <taxon>Patella</taxon>
    </lineage>
</organism>
<gene>
    <name evidence="1" type="ORF">SNE40_012939</name>
</gene>
<dbReference type="AlphaFoldDB" id="A0AAN8PWA0"/>
<proteinExistence type="predicted"/>
<dbReference type="Proteomes" id="UP001347796">
    <property type="component" value="Unassembled WGS sequence"/>
</dbReference>
<name>A0AAN8PWA0_PATCE</name>
<evidence type="ECO:0000313" key="2">
    <source>
        <dbReference type="Proteomes" id="UP001347796"/>
    </source>
</evidence>
<dbReference type="EMBL" id="JAZGQO010000009">
    <property type="protein sequence ID" value="KAK6178110.1"/>
    <property type="molecule type" value="Genomic_DNA"/>
</dbReference>
<comment type="caution">
    <text evidence="1">The sequence shown here is derived from an EMBL/GenBank/DDBJ whole genome shotgun (WGS) entry which is preliminary data.</text>
</comment>